<dbReference type="HOGENOM" id="CLU_041771_2_1_4"/>
<dbReference type="GO" id="GO:0016020">
    <property type="term" value="C:membrane"/>
    <property type="evidence" value="ECO:0007669"/>
    <property type="project" value="UniProtKB-SubCell"/>
</dbReference>
<feature type="transmembrane region" description="Helical" evidence="6">
    <location>
        <begin position="50"/>
        <end position="65"/>
    </location>
</feature>
<feature type="transmembrane region" description="Helical" evidence="6">
    <location>
        <begin position="318"/>
        <end position="351"/>
    </location>
</feature>
<feature type="transmembrane region" description="Helical" evidence="6">
    <location>
        <begin position="218"/>
        <end position="241"/>
    </location>
</feature>
<evidence type="ECO:0000256" key="4">
    <source>
        <dbReference type="ARBA" id="ARBA00022989"/>
    </source>
</evidence>
<feature type="transmembrane region" description="Helical" evidence="6">
    <location>
        <begin position="27"/>
        <end position="44"/>
    </location>
</feature>
<dbReference type="STRING" id="847.BRW83_0290"/>
<feature type="transmembrane region" description="Helical" evidence="6">
    <location>
        <begin position="77"/>
        <end position="99"/>
    </location>
</feature>
<dbReference type="EMBL" id="GG658170">
    <property type="protein sequence ID" value="EEO30770.1"/>
    <property type="molecule type" value="Genomic_DNA"/>
</dbReference>
<organism evidence="7 8">
    <name type="scientific">Oxalobacter formigenes OXCC13</name>
    <dbReference type="NCBI Taxonomy" id="556269"/>
    <lineage>
        <taxon>Bacteria</taxon>
        <taxon>Pseudomonadati</taxon>
        <taxon>Pseudomonadota</taxon>
        <taxon>Betaproteobacteria</taxon>
        <taxon>Burkholderiales</taxon>
        <taxon>Oxalobacteraceae</taxon>
        <taxon>Oxalobacter</taxon>
    </lineage>
</organism>
<keyword evidence="8" id="KW-1185">Reference proteome</keyword>
<dbReference type="Proteomes" id="UP000005089">
    <property type="component" value="Unassembled WGS sequence"/>
</dbReference>
<feature type="transmembrane region" description="Helical" evidence="6">
    <location>
        <begin position="247"/>
        <end position="277"/>
    </location>
</feature>
<feature type="transmembrane region" description="Helical" evidence="6">
    <location>
        <begin position="161"/>
        <end position="184"/>
    </location>
</feature>
<feature type="transmembrane region" description="Helical" evidence="6">
    <location>
        <begin position="284"/>
        <end position="306"/>
    </location>
</feature>
<dbReference type="PANTHER" id="PTHR21716:SF4">
    <property type="entry name" value="TRANSMEMBRANE PROTEIN 245"/>
    <property type="match status" value="1"/>
</dbReference>
<proteinExistence type="inferred from homology"/>
<dbReference type="Pfam" id="PF01594">
    <property type="entry name" value="AI-2E_transport"/>
    <property type="match status" value="1"/>
</dbReference>
<evidence type="ECO:0000256" key="3">
    <source>
        <dbReference type="ARBA" id="ARBA00022692"/>
    </source>
</evidence>
<name>C3XC44_OXAFO</name>
<sequence length="375" mass="41942">MNTNEIREEALLPEKEDWKSRNHIRSFIQLGITILGVFLCYLMTVPFLSSLAWALALAVLFMPIHRRILKKLKKKNIAAMLTSALAIIIVVIPVMWMVIRVVLEVDRGATLIMDRVSSGEWQDNLESMPFVGRAVYWLENHLNIHQAVNNLTSWLTAQVTLFLRSSFIQIIVIVLTFYLLFYFLRDRNEILRTVRRFSPLCGRETNGLFKVVNDTIRATVFGTLAVSAVKGFLSGFMFWVLGLPAPLLWGSIMGILSIIPLLGSYIIWIPAAVYLALDGYWAQALVLVIWGIVVGGVVNNVLYPILVSKKLKLHTIVAFIALAGGILVYGASGVILGPITLTASAFLLHLWRLKATGYKRDITLPTAFDDSAESL</sequence>
<evidence type="ECO:0000313" key="8">
    <source>
        <dbReference type="Proteomes" id="UP000005089"/>
    </source>
</evidence>
<dbReference type="GeneID" id="77134197"/>
<evidence type="ECO:0000313" key="7">
    <source>
        <dbReference type="EMBL" id="EEO30770.1"/>
    </source>
</evidence>
<gene>
    <name evidence="7" type="ORF">OFBG_01798</name>
</gene>
<protein>
    <recommendedName>
        <fullName evidence="9">ATP synthase F0, A subunit</fullName>
    </recommendedName>
</protein>
<dbReference type="AlphaFoldDB" id="C3XC44"/>
<evidence type="ECO:0000256" key="6">
    <source>
        <dbReference type="SAM" id="Phobius"/>
    </source>
</evidence>
<evidence type="ECO:0000256" key="2">
    <source>
        <dbReference type="ARBA" id="ARBA00009773"/>
    </source>
</evidence>
<evidence type="ECO:0008006" key="9">
    <source>
        <dbReference type="Google" id="ProtNLM"/>
    </source>
</evidence>
<reference evidence="7 8" key="1">
    <citation type="submission" date="2009-02" db="EMBL/GenBank/DDBJ databases">
        <title>The Genome Sequence of Oxalobacter formigenes OXCC13.</title>
        <authorList>
            <consortium name="The Broad Institute Genome Sequencing Platform"/>
            <person name="Ward D."/>
            <person name="Young S.K."/>
            <person name="Kodira C.D."/>
            <person name="Zeng Q."/>
            <person name="Koehrsen M."/>
            <person name="Alvarado L."/>
            <person name="Berlin A."/>
            <person name="Borenstein D."/>
            <person name="Chen Z."/>
            <person name="Engels R."/>
            <person name="Freedman E."/>
            <person name="Gellesch M."/>
            <person name="Goldberg J."/>
            <person name="Griggs A."/>
            <person name="Gujja S."/>
            <person name="Heiman D."/>
            <person name="Hepburn T."/>
            <person name="Howarth C."/>
            <person name="Jen D."/>
            <person name="Larson L."/>
            <person name="Lewis B."/>
            <person name="Mehta T."/>
            <person name="Park D."/>
            <person name="Pearson M."/>
            <person name="Roberts A."/>
            <person name="Saif S."/>
            <person name="Shea T."/>
            <person name="Shenoy N."/>
            <person name="Sisk P."/>
            <person name="Stolte C."/>
            <person name="Sykes S."/>
            <person name="Walk T."/>
            <person name="White J."/>
            <person name="Yandava C."/>
            <person name="Allison M.J."/>
            <person name="Lander E."/>
            <person name="Nusbaum C."/>
            <person name="Galagan J."/>
            <person name="Birren B."/>
        </authorList>
    </citation>
    <scope>NUCLEOTIDE SEQUENCE [LARGE SCALE GENOMIC DNA]</scope>
    <source>
        <strain evidence="7 8">OXCC13</strain>
    </source>
</reference>
<evidence type="ECO:0000256" key="1">
    <source>
        <dbReference type="ARBA" id="ARBA00004141"/>
    </source>
</evidence>
<keyword evidence="3 6" id="KW-0812">Transmembrane</keyword>
<accession>C3XC44</accession>
<keyword evidence="5 6" id="KW-0472">Membrane</keyword>
<dbReference type="OrthoDB" id="106838at2"/>
<keyword evidence="4 6" id="KW-1133">Transmembrane helix</keyword>
<comment type="subcellular location">
    <subcellularLocation>
        <location evidence="1">Membrane</location>
        <topology evidence="1">Multi-pass membrane protein</topology>
    </subcellularLocation>
</comment>
<dbReference type="RefSeq" id="WP_005882227.1">
    <property type="nucleotide sequence ID" value="NZ_CP019430.1"/>
</dbReference>
<dbReference type="eggNOG" id="COG0628">
    <property type="taxonomic scope" value="Bacteria"/>
</dbReference>
<comment type="similarity">
    <text evidence="2">Belongs to the autoinducer-2 exporter (AI-2E) (TC 2.A.86) family.</text>
</comment>
<dbReference type="InterPro" id="IPR002549">
    <property type="entry name" value="AI-2E-like"/>
</dbReference>
<evidence type="ECO:0000256" key="5">
    <source>
        <dbReference type="ARBA" id="ARBA00023136"/>
    </source>
</evidence>
<dbReference type="PANTHER" id="PTHR21716">
    <property type="entry name" value="TRANSMEMBRANE PROTEIN"/>
    <property type="match status" value="1"/>
</dbReference>